<gene>
    <name evidence="1" type="ORF">SAMN05216174_113167</name>
</gene>
<keyword evidence="2" id="KW-1185">Reference proteome</keyword>
<name>A0A1G6VYU0_9PSEU</name>
<sequence length="152" mass="16344">MKVLGIAPSSTDLKWALLDDTQALPRILPLPSTSQKLPADACEGHALLSLRRLLSTFLAEQGVERICVLQAGSSQFRGPSASRVKAEGIVQLVGAELELAVDLVAPQSLRVQEKRFASIASASPEDVLNGGADFKPKTWRDAVLVAWWGLDE</sequence>
<reference evidence="2" key="1">
    <citation type="submission" date="2016-10" db="EMBL/GenBank/DDBJ databases">
        <authorList>
            <person name="Varghese N."/>
            <person name="Submissions S."/>
        </authorList>
    </citation>
    <scope>NUCLEOTIDE SEQUENCE [LARGE SCALE GENOMIC DNA]</scope>
    <source>
        <strain evidence="2">IBRC-M 10403</strain>
    </source>
</reference>
<accession>A0A1G6VYU0</accession>
<dbReference type="EMBL" id="FMZZ01000013">
    <property type="protein sequence ID" value="SDD58738.1"/>
    <property type="molecule type" value="Genomic_DNA"/>
</dbReference>
<dbReference type="RefSeq" id="WP_091455099.1">
    <property type="nucleotide sequence ID" value="NZ_FMZZ01000013.1"/>
</dbReference>
<dbReference type="STRING" id="1271860.SAMN05216174_113167"/>
<organism evidence="1 2">
    <name type="scientific">Actinokineospora iranica</name>
    <dbReference type="NCBI Taxonomy" id="1271860"/>
    <lineage>
        <taxon>Bacteria</taxon>
        <taxon>Bacillati</taxon>
        <taxon>Actinomycetota</taxon>
        <taxon>Actinomycetes</taxon>
        <taxon>Pseudonocardiales</taxon>
        <taxon>Pseudonocardiaceae</taxon>
        <taxon>Actinokineospora</taxon>
    </lineage>
</organism>
<dbReference type="OrthoDB" id="5184273at2"/>
<dbReference type="Proteomes" id="UP000199501">
    <property type="component" value="Unassembled WGS sequence"/>
</dbReference>
<protein>
    <submittedName>
        <fullName evidence="1">Uncharacterized protein</fullName>
    </submittedName>
</protein>
<evidence type="ECO:0000313" key="1">
    <source>
        <dbReference type="EMBL" id="SDD58738.1"/>
    </source>
</evidence>
<dbReference type="AlphaFoldDB" id="A0A1G6VYU0"/>
<evidence type="ECO:0000313" key="2">
    <source>
        <dbReference type="Proteomes" id="UP000199501"/>
    </source>
</evidence>
<proteinExistence type="predicted"/>